<keyword evidence="1" id="KW-1133">Transmembrane helix</keyword>
<evidence type="ECO:0000259" key="2">
    <source>
        <dbReference type="Pfam" id="PF07786"/>
    </source>
</evidence>
<dbReference type="EMBL" id="JABFDB010000022">
    <property type="protein sequence ID" value="NYZ22884.1"/>
    <property type="molecule type" value="Genomic_DNA"/>
</dbReference>
<dbReference type="InterPro" id="IPR012429">
    <property type="entry name" value="HGSNAT_cat"/>
</dbReference>
<evidence type="ECO:0000313" key="4">
    <source>
        <dbReference type="Proteomes" id="UP000584642"/>
    </source>
</evidence>
<feature type="transmembrane region" description="Helical" evidence="1">
    <location>
        <begin position="224"/>
        <end position="242"/>
    </location>
</feature>
<accession>A0ABX2TFF0</accession>
<organism evidence="3 4">
    <name type="scientific">Azospirillum oleiclasticum</name>
    <dbReference type="NCBI Taxonomy" id="2735135"/>
    <lineage>
        <taxon>Bacteria</taxon>
        <taxon>Pseudomonadati</taxon>
        <taxon>Pseudomonadota</taxon>
        <taxon>Alphaproteobacteria</taxon>
        <taxon>Rhodospirillales</taxon>
        <taxon>Azospirillaceae</taxon>
        <taxon>Azospirillum</taxon>
    </lineage>
</organism>
<keyword evidence="4" id="KW-1185">Reference proteome</keyword>
<feature type="transmembrane region" description="Helical" evidence="1">
    <location>
        <begin position="112"/>
        <end position="131"/>
    </location>
</feature>
<dbReference type="RefSeq" id="WP_180284664.1">
    <property type="nucleotide sequence ID" value="NZ_JABFDB010000022.1"/>
</dbReference>
<dbReference type="Proteomes" id="UP000584642">
    <property type="component" value="Unassembled WGS sequence"/>
</dbReference>
<feature type="transmembrane region" description="Helical" evidence="1">
    <location>
        <begin position="22"/>
        <end position="42"/>
    </location>
</feature>
<feature type="domain" description="Heparan-alpha-glucosaminide N-acetyltransferase catalytic" evidence="2">
    <location>
        <begin position="13"/>
        <end position="232"/>
    </location>
</feature>
<comment type="caution">
    <text evidence="3">The sequence shown here is derived from an EMBL/GenBank/DDBJ whole genome shotgun (WGS) entry which is preliminary data.</text>
</comment>
<name>A0ABX2TFF0_9PROT</name>
<protein>
    <submittedName>
        <fullName evidence="3">DUF1624 domain-containing protein</fullName>
    </submittedName>
</protein>
<keyword evidence="1" id="KW-0472">Membrane</keyword>
<evidence type="ECO:0000313" key="3">
    <source>
        <dbReference type="EMBL" id="NYZ22884.1"/>
    </source>
</evidence>
<evidence type="ECO:0000256" key="1">
    <source>
        <dbReference type="SAM" id="Phobius"/>
    </source>
</evidence>
<feature type="transmembrane region" description="Helical" evidence="1">
    <location>
        <begin position="177"/>
        <end position="197"/>
    </location>
</feature>
<reference evidence="3 4" key="1">
    <citation type="submission" date="2020-05" db="EMBL/GenBank/DDBJ databases">
        <title>Azospirillum oleiclasticum sp. nov, a nitrogen-fixing and heavy crude oil-emulsifying bacterium isolated from the crude oil of Yumen Oilfield.</title>
        <authorList>
            <person name="Wu D."/>
            <person name="Cai M."/>
            <person name="Zhang X."/>
        </authorList>
    </citation>
    <scope>NUCLEOTIDE SEQUENCE [LARGE SCALE GENOMIC DNA]</scope>
    <source>
        <strain evidence="3 4">ROY-1-1-2</strain>
    </source>
</reference>
<keyword evidence="1" id="KW-0812">Transmembrane</keyword>
<feature type="transmembrane region" description="Helical" evidence="1">
    <location>
        <begin position="54"/>
        <end position="77"/>
    </location>
</feature>
<dbReference type="Pfam" id="PF07786">
    <property type="entry name" value="HGSNAT_cat"/>
    <property type="match status" value="1"/>
</dbReference>
<gene>
    <name evidence="3" type="ORF">HND93_24525</name>
</gene>
<feature type="transmembrane region" description="Helical" evidence="1">
    <location>
        <begin position="89"/>
        <end position="106"/>
    </location>
</feature>
<proteinExistence type="predicted"/>
<sequence>MTLTETPSATGRRIPAVDVARGGAIVAMAVYHAVWDLAFLRLLRIDLFDDPLWLTARTLILGSFLFLAGLSLSLAATDGLDRRRYLRRLGLLAAAAAGVSAMSYTLFPASPIFFGVLHHLTVASVLGLAVLRLPPLLTAALGVAVLVAGDTLALPLFDLPWLRWVGLMTFEPDSNDYVPIFPWFGIVLVGIAAGRLFPRAGTVAGWQPVAGGGRALAWMGRRALAIYLIHQPLLFGAAWLLAQALGSPVSGPVGAPAGGTAGEGGAFLASCISTCARGGTAPAVCERSCRCIADGFHREGLWDQVLKDYIRPEDQPRANAVVRGCL</sequence>
<feature type="transmembrane region" description="Helical" evidence="1">
    <location>
        <begin position="136"/>
        <end position="157"/>
    </location>
</feature>